<name>A0A381Q612_9ZZZZ</name>
<dbReference type="PANTHER" id="PTHR30001">
    <property type="entry name" value="RIBONUCLEASE"/>
    <property type="match status" value="1"/>
</dbReference>
<evidence type="ECO:0000256" key="6">
    <source>
        <dbReference type="ARBA" id="ARBA00022490"/>
    </source>
</evidence>
<dbReference type="PROSITE" id="PS50126">
    <property type="entry name" value="S1"/>
    <property type="match status" value="1"/>
</dbReference>
<dbReference type="Pfam" id="PF20833">
    <property type="entry name" value="RNase_E_G_Thio"/>
    <property type="match status" value="1"/>
</dbReference>
<dbReference type="Gene3D" id="3.40.1260.20">
    <property type="entry name" value="Ribonuclease E, catalytic domain"/>
    <property type="match status" value="1"/>
</dbReference>
<dbReference type="GO" id="GO:0008033">
    <property type="term" value="P:tRNA processing"/>
    <property type="evidence" value="ECO:0007669"/>
    <property type="project" value="UniProtKB-KW"/>
</dbReference>
<evidence type="ECO:0000313" key="20">
    <source>
        <dbReference type="EMBL" id="SUZ73809.1"/>
    </source>
</evidence>
<feature type="domain" description="S1 motif" evidence="19">
    <location>
        <begin position="42"/>
        <end position="122"/>
    </location>
</feature>
<evidence type="ECO:0000256" key="2">
    <source>
        <dbReference type="ARBA" id="ARBA00004496"/>
    </source>
</evidence>
<keyword evidence="13" id="KW-0255">Endonuclease</keyword>
<evidence type="ECO:0000256" key="9">
    <source>
        <dbReference type="ARBA" id="ARBA00022694"/>
    </source>
</evidence>
<evidence type="ECO:0000256" key="3">
    <source>
        <dbReference type="ARBA" id="ARBA00005663"/>
    </source>
</evidence>
<feature type="compositionally biased region" description="Basic and acidic residues" evidence="18">
    <location>
        <begin position="756"/>
        <end position="765"/>
    </location>
</feature>
<keyword evidence="10" id="KW-0540">Nuclease</keyword>
<evidence type="ECO:0000256" key="17">
    <source>
        <dbReference type="ARBA" id="ARBA00023136"/>
    </source>
</evidence>
<proteinExistence type="inferred from homology"/>
<evidence type="ECO:0000256" key="11">
    <source>
        <dbReference type="ARBA" id="ARBA00022723"/>
    </source>
</evidence>
<evidence type="ECO:0000256" key="10">
    <source>
        <dbReference type="ARBA" id="ARBA00022722"/>
    </source>
</evidence>
<dbReference type="GO" id="GO:0005737">
    <property type="term" value="C:cytoplasm"/>
    <property type="evidence" value="ECO:0007669"/>
    <property type="project" value="UniProtKB-SubCell"/>
</dbReference>
<dbReference type="AlphaFoldDB" id="A0A381Q612"/>
<dbReference type="Pfam" id="PF10150">
    <property type="entry name" value="RNase_E_G"/>
    <property type="match status" value="1"/>
</dbReference>
<dbReference type="Pfam" id="PF00575">
    <property type="entry name" value="S1"/>
    <property type="match status" value="1"/>
</dbReference>
<feature type="compositionally biased region" description="Basic and acidic residues" evidence="18">
    <location>
        <begin position="509"/>
        <end position="540"/>
    </location>
</feature>
<keyword evidence="8" id="KW-0698">rRNA processing</keyword>
<keyword evidence="11" id="KW-0479">Metal-binding</keyword>
<comment type="similarity">
    <text evidence="3">Belongs to the RNase E/G family. RNase G subfamily.</text>
</comment>
<evidence type="ECO:0000256" key="16">
    <source>
        <dbReference type="ARBA" id="ARBA00022884"/>
    </source>
</evidence>
<dbReference type="GO" id="GO:0046872">
    <property type="term" value="F:metal ion binding"/>
    <property type="evidence" value="ECO:0007669"/>
    <property type="project" value="UniProtKB-KW"/>
</dbReference>
<dbReference type="CDD" id="cd04453">
    <property type="entry name" value="S1_RNase_E"/>
    <property type="match status" value="1"/>
</dbReference>
<evidence type="ECO:0000256" key="5">
    <source>
        <dbReference type="ARBA" id="ARBA00022475"/>
    </source>
</evidence>
<feature type="region of interest" description="Disordered" evidence="18">
    <location>
        <begin position="475"/>
        <end position="649"/>
    </location>
</feature>
<evidence type="ECO:0000256" key="7">
    <source>
        <dbReference type="ARBA" id="ARBA00022519"/>
    </source>
</evidence>
<keyword evidence="16" id="KW-0694">RNA-binding</keyword>
<accession>A0A381Q612</accession>
<evidence type="ECO:0000256" key="18">
    <source>
        <dbReference type="SAM" id="MobiDB-lite"/>
    </source>
</evidence>
<keyword evidence="9" id="KW-0819">tRNA processing</keyword>
<dbReference type="InterPro" id="IPR004659">
    <property type="entry name" value="RNase_E/G"/>
</dbReference>
<keyword evidence="6" id="KW-0963">Cytoplasm</keyword>
<feature type="compositionally biased region" description="Low complexity" evidence="18">
    <location>
        <begin position="700"/>
        <end position="713"/>
    </location>
</feature>
<dbReference type="GO" id="GO:0016787">
    <property type="term" value="F:hydrolase activity"/>
    <property type="evidence" value="ECO:0007669"/>
    <property type="project" value="UniProtKB-KW"/>
</dbReference>
<dbReference type="GO" id="GO:0006364">
    <property type="term" value="P:rRNA processing"/>
    <property type="evidence" value="ECO:0007669"/>
    <property type="project" value="UniProtKB-KW"/>
</dbReference>
<dbReference type="SMART" id="SM00316">
    <property type="entry name" value="S1"/>
    <property type="match status" value="1"/>
</dbReference>
<dbReference type="EMBL" id="UINC01001191">
    <property type="protein sequence ID" value="SUZ73809.1"/>
    <property type="molecule type" value="Genomic_DNA"/>
</dbReference>
<keyword evidence="5" id="KW-1003">Cell membrane</keyword>
<evidence type="ECO:0000256" key="4">
    <source>
        <dbReference type="ARBA" id="ARBA00017719"/>
    </source>
</evidence>
<dbReference type="GO" id="GO:0019843">
    <property type="term" value="F:rRNA binding"/>
    <property type="evidence" value="ECO:0007669"/>
    <property type="project" value="UniProtKB-KW"/>
</dbReference>
<keyword evidence="12" id="KW-0699">rRNA-binding</keyword>
<keyword evidence="15" id="KW-0460">Magnesium</keyword>
<feature type="compositionally biased region" description="Polar residues" evidence="18">
    <location>
        <begin position="541"/>
        <end position="551"/>
    </location>
</feature>
<dbReference type="InterPro" id="IPR019307">
    <property type="entry name" value="RNA-bd_AU-1/RNase_E/G"/>
</dbReference>
<evidence type="ECO:0000256" key="15">
    <source>
        <dbReference type="ARBA" id="ARBA00022842"/>
    </source>
</evidence>
<feature type="compositionally biased region" description="Basic and acidic residues" evidence="18">
    <location>
        <begin position="553"/>
        <end position="612"/>
    </location>
</feature>
<comment type="cofactor">
    <cofactor evidence="1">
        <name>Mg(2+)</name>
        <dbReference type="ChEBI" id="CHEBI:18420"/>
    </cofactor>
</comment>
<keyword evidence="14" id="KW-0378">Hydrolase</keyword>
<gene>
    <name evidence="20" type="ORF">METZ01_LOCUS26663</name>
</gene>
<dbReference type="InterPro" id="IPR003029">
    <property type="entry name" value="S1_domain"/>
</dbReference>
<dbReference type="Gene3D" id="2.40.50.140">
    <property type="entry name" value="Nucleic acid-binding proteins"/>
    <property type="match status" value="1"/>
</dbReference>
<keyword evidence="17" id="KW-0472">Membrane</keyword>
<organism evidence="20">
    <name type="scientific">marine metagenome</name>
    <dbReference type="NCBI Taxonomy" id="408172"/>
    <lineage>
        <taxon>unclassified sequences</taxon>
        <taxon>metagenomes</taxon>
        <taxon>ecological metagenomes</taxon>
    </lineage>
</organism>
<evidence type="ECO:0000256" key="12">
    <source>
        <dbReference type="ARBA" id="ARBA00022730"/>
    </source>
</evidence>
<evidence type="ECO:0000256" key="8">
    <source>
        <dbReference type="ARBA" id="ARBA00022552"/>
    </source>
</evidence>
<evidence type="ECO:0000256" key="14">
    <source>
        <dbReference type="ARBA" id="ARBA00022801"/>
    </source>
</evidence>
<feature type="compositionally biased region" description="Basic residues" evidence="18">
    <location>
        <begin position="803"/>
        <end position="813"/>
    </location>
</feature>
<sequence length="835" mass="92666">MTKIDNKILINVEDDETRIALLHGNKLDNLYIEQTHRSQKVGNIYCGKVIKVQPSFQAAFIDYGEERHGFLSLSDINFQVYKPSREGRGRPSITQLLKPGQKILVQVIKDEIGHKGASLTTNISLAGRFLVFMPDCDRGGVSKKIEDEDQRTRLRHLLKGLGSENSSAIIRTVGVDRSLTELKRDYTILRRTWNEIKDDYEEQSTPGILYQEEDAMLRMIRDYYNDSVTEVVIDEPVAFQHALEFFKTHMPAEQKKLQLYLGEKSLFSAYDIEGQIEVLHHQQVPLPSGGSLVIMPTEALVAIDVNSGRSTQERNVEATALRTNLEAAEEVSRQLRLRNLGGLIVVDFIDMENTKNRLAVEQLIEEEMSSDKAKTSFGVISKFGLLELSRQRIASSLSLNSIEITLANRILRKIHDSAIEQKVMQVHIRLPLKLATHLLNVKRQRITQMEMDYGIRISITPDTLLGVEEIPEMEVTLKGQGGGETRTSVPISASDMRDDKPGRKKGRAKKEQDKKESVKKDDSVTVKSSPEKETADEQPKSTETPAKTLSKNEAVKSAKEPSLKTELPDTTAEAKKGTEESSVKDPQKTAETDKKPAEISKPSIDKAEKAEETVVLFKSSHEPVKKQHAPKNKISTPEKLAEDKEEPTVATYTSVHLEDQHNLTEKTKIVAVNKTEKENAAETPMFSSVHLGDKEKKAKQIAAKQDSKAPAAAEKTLPVTGKKSVKSATRKSTAKKPIAKKTDFSKASAKAQPKKAKVESAEKSGTKSKSAQSIVSAAKKDSVKSTTPKRAKQEKNSPAKSVKTTKTKPKAKIPQKQQNKPVTPATAPKAEESAA</sequence>
<dbReference type="InterPro" id="IPR048583">
    <property type="entry name" value="RNase_E_G_thioredoxin-like"/>
</dbReference>
<reference evidence="20" key="1">
    <citation type="submission" date="2018-05" db="EMBL/GenBank/DDBJ databases">
        <authorList>
            <person name="Lanie J.A."/>
            <person name="Ng W.-L."/>
            <person name="Kazmierczak K.M."/>
            <person name="Andrzejewski T.M."/>
            <person name="Davidsen T.M."/>
            <person name="Wayne K.J."/>
            <person name="Tettelin H."/>
            <person name="Glass J.I."/>
            <person name="Rusch D."/>
            <person name="Podicherti R."/>
            <person name="Tsui H.-C.T."/>
            <person name="Winkler M.E."/>
        </authorList>
    </citation>
    <scope>NUCLEOTIDE SEQUENCE</scope>
</reference>
<feature type="region of interest" description="Disordered" evidence="18">
    <location>
        <begin position="676"/>
        <end position="835"/>
    </location>
</feature>
<comment type="subcellular location">
    <subcellularLocation>
        <location evidence="2">Cytoplasm</location>
    </subcellularLocation>
</comment>
<protein>
    <recommendedName>
        <fullName evidence="4">Ribonuclease G</fullName>
    </recommendedName>
</protein>
<evidence type="ECO:0000256" key="13">
    <source>
        <dbReference type="ARBA" id="ARBA00022759"/>
    </source>
</evidence>
<keyword evidence="7" id="KW-0997">Cell inner membrane</keyword>
<evidence type="ECO:0000259" key="19">
    <source>
        <dbReference type="PROSITE" id="PS50126"/>
    </source>
</evidence>
<dbReference type="GO" id="GO:0004519">
    <property type="term" value="F:endonuclease activity"/>
    <property type="evidence" value="ECO:0007669"/>
    <property type="project" value="UniProtKB-KW"/>
</dbReference>
<dbReference type="PANTHER" id="PTHR30001:SF1">
    <property type="entry name" value="RIBONUCLEASE E_G-LIKE PROTEIN, CHLOROPLASTIC"/>
    <property type="match status" value="1"/>
</dbReference>
<evidence type="ECO:0000256" key="1">
    <source>
        <dbReference type="ARBA" id="ARBA00001946"/>
    </source>
</evidence>
<dbReference type="InterPro" id="IPR012340">
    <property type="entry name" value="NA-bd_OB-fold"/>
</dbReference>
<dbReference type="NCBIfam" id="TIGR00757">
    <property type="entry name" value="RNaseEG"/>
    <property type="match status" value="1"/>
</dbReference>
<dbReference type="SUPFAM" id="SSF50249">
    <property type="entry name" value="Nucleic acid-binding proteins"/>
    <property type="match status" value="1"/>
</dbReference>
<feature type="compositionally biased region" description="Basic residues" evidence="18">
    <location>
        <begin position="723"/>
        <end position="739"/>
    </location>
</feature>
<dbReference type="GO" id="GO:0004540">
    <property type="term" value="F:RNA nuclease activity"/>
    <property type="evidence" value="ECO:0007669"/>
    <property type="project" value="InterPro"/>
</dbReference>